<dbReference type="AlphaFoldDB" id="A0A2Z6DZ23"/>
<evidence type="ECO:0000313" key="2">
    <source>
        <dbReference type="EMBL" id="BBD77771.1"/>
    </source>
</evidence>
<evidence type="ECO:0000313" key="3">
    <source>
        <dbReference type="Proteomes" id="UP000262004"/>
    </source>
</evidence>
<accession>A0A2Z6DZ23</accession>
<dbReference type="Pfam" id="PF16732">
    <property type="entry name" value="ComP_DUS"/>
    <property type="match status" value="1"/>
</dbReference>
<dbReference type="NCBIfam" id="TIGR02532">
    <property type="entry name" value="IV_pilin_GFxxxE"/>
    <property type="match status" value="1"/>
</dbReference>
<dbReference type="PANTHER" id="PTHR30093">
    <property type="entry name" value="GENERAL SECRETION PATHWAY PROTEIN G"/>
    <property type="match status" value="1"/>
</dbReference>
<feature type="transmembrane region" description="Helical" evidence="1">
    <location>
        <begin position="12"/>
        <end position="34"/>
    </location>
</feature>
<keyword evidence="1" id="KW-0472">Membrane</keyword>
<organism evidence="2 3">
    <name type="scientific">Hydrogenophilus thermoluteolus</name>
    <name type="common">Pseudomonas hydrogenothermophila</name>
    <dbReference type="NCBI Taxonomy" id="297"/>
    <lineage>
        <taxon>Bacteria</taxon>
        <taxon>Pseudomonadati</taxon>
        <taxon>Pseudomonadota</taxon>
        <taxon>Hydrogenophilia</taxon>
        <taxon>Hydrogenophilales</taxon>
        <taxon>Hydrogenophilaceae</taxon>
        <taxon>Hydrogenophilus</taxon>
    </lineage>
</organism>
<dbReference type="Pfam" id="PF07963">
    <property type="entry name" value="N_methyl"/>
    <property type="match status" value="1"/>
</dbReference>
<sequence>MILGDRKNRGFTLIEVMVVVVIIGILAAIAYPSYRNHVLKTRRSAAQGCLVELAQWMERFYTTNLRYDQDSSGTAVSLPNTQCRQDLADYYTFSFSGNPTATTFTLQAVPQGAQASDSCGTLTLNQAGVRSPTTAGCWSR</sequence>
<dbReference type="InterPro" id="IPR031982">
    <property type="entry name" value="PilE-like"/>
</dbReference>
<protein>
    <submittedName>
        <fullName evidence="2">Pilus assembly protein PilE</fullName>
    </submittedName>
</protein>
<dbReference type="OrthoDB" id="5296638at2"/>
<dbReference type="EMBL" id="AP018558">
    <property type="protein sequence ID" value="BBD77771.1"/>
    <property type="molecule type" value="Genomic_DNA"/>
</dbReference>
<gene>
    <name evidence="2" type="primary">pilE</name>
    <name evidence="2" type="ORF">HPTL_1509</name>
</gene>
<dbReference type="RefSeq" id="WP_119335480.1">
    <property type="nucleotide sequence ID" value="NZ_AP018558.1"/>
</dbReference>
<dbReference type="GO" id="GO:0043683">
    <property type="term" value="P:type IV pilus assembly"/>
    <property type="evidence" value="ECO:0007669"/>
    <property type="project" value="InterPro"/>
</dbReference>
<dbReference type="Gene3D" id="3.30.700.10">
    <property type="entry name" value="Glycoprotein, Type 4 Pilin"/>
    <property type="match status" value="1"/>
</dbReference>
<reference evidence="2 3" key="1">
    <citation type="submission" date="2018-04" db="EMBL/GenBank/DDBJ databases">
        <title>Complete genome sequence of Hydrogenophilus thermoluteolus TH-1.</title>
        <authorList>
            <person name="Arai H."/>
        </authorList>
    </citation>
    <scope>NUCLEOTIDE SEQUENCE [LARGE SCALE GENOMIC DNA]</scope>
    <source>
        <strain evidence="2 3">TH-1</strain>
    </source>
</reference>
<dbReference type="SUPFAM" id="SSF54523">
    <property type="entry name" value="Pili subunits"/>
    <property type="match status" value="1"/>
</dbReference>
<dbReference type="Proteomes" id="UP000262004">
    <property type="component" value="Chromosome"/>
</dbReference>
<name>A0A2Z6DZ23_HYDTE</name>
<keyword evidence="1" id="KW-0812">Transmembrane</keyword>
<keyword evidence="1" id="KW-1133">Transmembrane helix</keyword>
<dbReference type="PANTHER" id="PTHR30093:SF47">
    <property type="entry name" value="TYPE IV PILUS NON-CORE MINOR PILIN PILE"/>
    <property type="match status" value="1"/>
</dbReference>
<dbReference type="InterPro" id="IPR045584">
    <property type="entry name" value="Pilin-like"/>
</dbReference>
<keyword evidence="3" id="KW-1185">Reference proteome</keyword>
<dbReference type="PROSITE" id="PS00409">
    <property type="entry name" value="PROKAR_NTER_METHYL"/>
    <property type="match status" value="1"/>
</dbReference>
<dbReference type="InterPro" id="IPR012902">
    <property type="entry name" value="N_methyl_site"/>
</dbReference>
<proteinExistence type="predicted"/>
<evidence type="ECO:0000256" key="1">
    <source>
        <dbReference type="SAM" id="Phobius"/>
    </source>
</evidence>
<dbReference type="KEGG" id="htl:HPTL_1509"/>